<dbReference type="GO" id="GO:0006353">
    <property type="term" value="P:DNA-templated transcription termination"/>
    <property type="evidence" value="ECO:0007669"/>
    <property type="project" value="InterPro"/>
</dbReference>
<proteinExistence type="predicted"/>
<feature type="compositionally biased region" description="Polar residues" evidence="1">
    <location>
        <begin position="132"/>
        <end position="153"/>
    </location>
</feature>
<name>A0A2N9IKZ6_FAGSY</name>
<feature type="compositionally biased region" description="Polar residues" evidence="1">
    <location>
        <begin position="290"/>
        <end position="301"/>
    </location>
</feature>
<feature type="region of interest" description="Disordered" evidence="1">
    <location>
        <begin position="92"/>
        <end position="156"/>
    </location>
</feature>
<dbReference type="AlphaFoldDB" id="A0A2N9IKZ6"/>
<feature type="chain" id="PRO_5014983792" description="Rho termination factor-like N-terminal domain-containing protein" evidence="2">
    <location>
        <begin position="28"/>
        <end position="410"/>
    </location>
</feature>
<reference evidence="4" key="1">
    <citation type="submission" date="2018-02" db="EMBL/GenBank/DDBJ databases">
        <authorList>
            <person name="Cohen D.B."/>
            <person name="Kent A.D."/>
        </authorList>
    </citation>
    <scope>NUCLEOTIDE SEQUENCE</scope>
</reference>
<evidence type="ECO:0000259" key="3">
    <source>
        <dbReference type="SMART" id="SM00959"/>
    </source>
</evidence>
<evidence type="ECO:0000256" key="1">
    <source>
        <dbReference type="SAM" id="MobiDB-lite"/>
    </source>
</evidence>
<accession>A0A2N9IKZ6</accession>
<dbReference type="EMBL" id="OIVN01006150">
    <property type="protein sequence ID" value="SPD26296.1"/>
    <property type="molecule type" value="Genomic_DNA"/>
</dbReference>
<feature type="signal peptide" evidence="2">
    <location>
        <begin position="1"/>
        <end position="27"/>
    </location>
</feature>
<gene>
    <name evidence="4" type="ORF">FSB_LOCUS54178</name>
</gene>
<feature type="compositionally biased region" description="Basic residues" evidence="1">
    <location>
        <begin position="105"/>
        <end position="115"/>
    </location>
</feature>
<dbReference type="PANTHER" id="PTHR34449">
    <property type="entry name" value="RHO TERMINATION FACTOR"/>
    <property type="match status" value="1"/>
</dbReference>
<feature type="region of interest" description="Disordered" evidence="1">
    <location>
        <begin position="345"/>
        <end position="365"/>
    </location>
</feature>
<feature type="compositionally biased region" description="Low complexity" evidence="1">
    <location>
        <begin position="259"/>
        <end position="270"/>
    </location>
</feature>
<organism evidence="4">
    <name type="scientific">Fagus sylvatica</name>
    <name type="common">Beechnut</name>
    <dbReference type="NCBI Taxonomy" id="28930"/>
    <lineage>
        <taxon>Eukaryota</taxon>
        <taxon>Viridiplantae</taxon>
        <taxon>Streptophyta</taxon>
        <taxon>Embryophyta</taxon>
        <taxon>Tracheophyta</taxon>
        <taxon>Spermatophyta</taxon>
        <taxon>Magnoliopsida</taxon>
        <taxon>eudicotyledons</taxon>
        <taxon>Gunneridae</taxon>
        <taxon>Pentapetalae</taxon>
        <taxon>rosids</taxon>
        <taxon>fabids</taxon>
        <taxon>Fagales</taxon>
        <taxon>Fagaceae</taxon>
        <taxon>Fagus</taxon>
    </lineage>
</organism>
<feature type="region of interest" description="Disordered" evidence="1">
    <location>
        <begin position="233"/>
        <end position="321"/>
    </location>
</feature>
<evidence type="ECO:0000313" key="4">
    <source>
        <dbReference type="EMBL" id="SPD26296.1"/>
    </source>
</evidence>
<sequence length="410" mass="44891">MGIRSLVGCGFGVLLLLLLVCCTLCMCVDMLLVAVKKGCGVVEGGCLPCSGVSGRAATVSPSSRVDCRFHSQVKIGSLKGASKGVAFVCKASSGGQRRNPDFSRQNRRGYSRNRNRQNEERDNFVNLDESDLLSSKNGPLLSLSSTPKFNATATPGPREKEIVELFRKVQAQLRERAATKEEKKIEALQGQGKESETVDSLLKLLRKHSVEQSKRSSGINDSNKDFILDQPAQIDPDNEEKSSSFFNSNSSLKDEAQVRNASSSSRPPSNFQRKSPVPRVKYQPIYSGEDTINTIPQVNSSEKSEDNQVESGLKTEQEPELELELEPELEPEPMVMLPDVGLVKLSEGEPSDTDEPYNNENLGTQPMSEHVDLSALKLLELRALAKSRGIKGYSKIKKSELVELLSGSSV</sequence>
<keyword evidence="2" id="KW-0732">Signal</keyword>
<protein>
    <recommendedName>
        <fullName evidence="3">Rho termination factor-like N-terminal domain-containing protein</fullName>
    </recommendedName>
</protein>
<dbReference type="SMART" id="SM00959">
    <property type="entry name" value="Rho_N"/>
    <property type="match status" value="1"/>
</dbReference>
<dbReference type="PANTHER" id="PTHR34449:SF5">
    <property type="entry name" value="ATP BINDING _ ATPASE"/>
    <property type="match status" value="1"/>
</dbReference>
<feature type="domain" description="Rho termination factor-like N-terminal" evidence="3">
    <location>
        <begin position="372"/>
        <end position="408"/>
    </location>
</feature>
<dbReference type="InterPro" id="IPR011112">
    <property type="entry name" value="Rho-like_N"/>
</dbReference>
<dbReference type="Pfam" id="PF07498">
    <property type="entry name" value="Rho_N"/>
    <property type="match status" value="1"/>
</dbReference>
<evidence type="ECO:0000256" key="2">
    <source>
        <dbReference type="SAM" id="SignalP"/>
    </source>
</evidence>